<dbReference type="InterPro" id="IPR037187">
    <property type="entry name" value="DnaK_N"/>
</dbReference>
<dbReference type="PROSITE" id="PS01102">
    <property type="entry name" value="ZF_DKSA_1"/>
    <property type="match status" value="1"/>
</dbReference>
<dbReference type="SUPFAM" id="SSF57716">
    <property type="entry name" value="Glucocorticoid receptor-like (DNA-binding domain)"/>
    <property type="match status" value="1"/>
</dbReference>
<dbReference type="InterPro" id="IPR000962">
    <property type="entry name" value="Znf_DskA_TraR"/>
</dbReference>
<dbReference type="PROSITE" id="PS51128">
    <property type="entry name" value="ZF_DKSA_2"/>
    <property type="match status" value="1"/>
</dbReference>
<dbReference type="PANTHER" id="PTHR33823:SF4">
    <property type="entry name" value="GENERAL STRESS PROTEIN 16O"/>
    <property type="match status" value="1"/>
</dbReference>
<evidence type="ECO:0000259" key="6">
    <source>
        <dbReference type="Pfam" id="PF01258"/>
    </source>
</evidence>
<comment type="caution">
    <text evidence="7">The sequence shown here is derived from an EMBL/GenBank/DDBJ whole genome shotgun (WGS) entry which is preliminary data.</text>
</comment>
<evidence type="ECO:0000256" key="5">
    <source>
        <dbReference type="SAM" id="Coils"/>
    </source>
</evidence>
<keyword evidence="2" id="KW-0863">Zinc-finger</keyword>
<evidence type="ECO:0000256" key="1">
    <source>
        <dbReference type="ARBA" id="ARBA00022723"/>
    </source>
</evidence>
<dbReference type="SUPFAM" id="SSF109635">
    <property type="entry name" value="DnaK suppressor protein DksA, alpha-hairpin domain"/>
    <property type="match status" value="1"/>
</dbReference>
<feature type="coiled-coil region" evidence="5">
    <location>
        <begin position="19"/>
        <end position="46"/>
    </location>
</feature>
<protein>
    <submittedName>
        <fullName evidence="7">TraR/DksA family transcriptional regulator</fullName>
    </submittedName>
</protein>
<organism evidence="7 8">
    <name type="scientific">Janthinobacterium lividum</name>
    <dbReference type="NCBI Taxonomy" id="29581"/>
    <lineage>
        <taxon>Bacteria</taxon>
        <taxon>Pseudomonadati</taxon>
        <taxon>Pseudomonadota</taxon>
        <taxon>Betaproteobacteria</taxon>
        <taxon>Burkholderiales</taxon>
        <taxon>Oxalobacteraceae</taxon>
        <taxon>Janthinobacterium</taxon>
    </lineage>
</organism>
<keyword evidence="3" id="KW-0862">Zinc</keyword>
<feature type="zinc finger region" description="dksA C4-type" evidence="4">
    <location>
        <begin position="92"/>
        <end position="116"/>
    </location>
</feature>
<evidence type="ECO:0000256" key="4">
    <source>
        <dbReference type="PROSITE-ProRule" id="PRU00510"/>
    </source>
</evidence>
<keyword evidence="1" id="KW-0479">Metal-binding</keyword>
<dbReference type="PANTHER" id="PTHR33823">
    <property type="entry name" value="RNA POLYMERASE-BINDING TRANSCRIPTION FACTOR DKSA-RELATED"/>
    <property type="match status" value="1"/>
</dbReference>
<dbReference type="Proteomes" id="UP000305681">
    <property type="component" value="Unassembled WGS sequence"/>
</dbReference>
<evidence type="ECO:0000313" key="7">
    <source>
        <dbReference type="EMBL" id="TNC76726.1"/>
    </source>
</evidence>
<accession>A0A5C4NU75</accession>
<dbReference type="InterPro" id="IPR020458">
    <property type="entry name" value="Znf_DskA_TraR_CS"/>
</dbReference>
<sequence>MAMNGLPQDQLQRLQGVLEQRKLALLEQIENEAAEADARASLLNEIEASPADNASVRTLNALVSEAAEHNQAQLAIIKHALAKFADGSYGLCDNCGEAIGLSRLNARPEARLCIDCQTRLEKAQRPIP</sequence>
<reference evidence="7 8" key="1">
    <citation type="submission" date="2019-06" db="EMBL/GenBank/DDBJ databases">
        <title>Genome sequence of Janthinobacterium lividum UCD_MED1.</title>
        <authorList>
            <person name="De Leon M.E."/>
            <person name="Jospin G."/>
        </authorList>
    </citation>
    <scope>NUCLEOTIDE SEQUENCE [LARGE SCALE GENOMIC DNA]</scope>
    <source>
        <strain evidence="7 8">UCD_MED1</strain>
    </source>
</reference>
<dbReference type="Gene3D" id="1.20.120.910">
    <property type="entry name" value="DksA, coiled-coil domain"/>
    <property type="match status" value="1"/>
</dbReference>
<keyword evidence="5" id="KW-0175">Coiled coil</keyword>
<feature type="domain" description="Zinc finger DksA/TraR C4-type" evidence="6">
    <location>
        <begin position="87"/>
        <end position="122"/>
    </location>
</feature>
<dbReference type="Pfam" id="PF01258">
    <property type="entry name" value="zf-dskA_traR"/>
    <property type="match status" value="1"/>
</dbReference>
<evidence type="ECO:0000256" key="2">
    <source>
        <dbReference type="ARBA" id="ARBA00022771"/>
    </source>
</evidence>
<dbReference type="AlphaFoldDB" id="A0A5C4NU75"/>
<dbReference type="GO" id="GO:0008270">
    <property type="term" value="F:zinc ion binding"/>
    <property type="evidence" value="ECO:0007669"/>
    <property type="project" value="UniProtKB-KW"/>
</dbReference>
<dbReference type="EMBL" id="VDGE01000004">
    <property type="protein sequence ID" value="TNC76726.1"/>
    <property type="molecule type" value="Genomic_DNA"/>
</dbReference>
<evidence type="ECO:0000256" key="3">
    <source>
        <dbReference type="ARBA" id="ARBA00022833"/>
    </source>
</evidence>
<gene>
    <name evidence="7" type="ORF">FHI69_13695</name>
</gene>
<name>A0A5C4NU75_9BURK</name>
<proteinExistence type="predicted"/>
<evidence type="ECO:0000313" key="8">
    <source>
        <dbReference type="Proteomes" id="UP000305681"/>
    </source>
</evidence>